<keyword evidence="1" id="KW-1133">Transmembrane helix</keyword>
<keyword evidence="1" id="KW-0472">Membrane</keyword>
<evidence type="ECO:0000313" key="2">
    <source>
        <dbReference type="EMBL" id="KAF7506683.1"/>
    </source>
</evidence>
<keyword evidence="3" id="KW-1185">Reference proteome</keyword>
<dbReference type="EMBL" id="JAACFV010000082">
    <property type="protein sequence ID" value="KAF7506683.1"/>
    <property type="molecule type" value="Genomic_DNA"/>
</dbReference>
<comment type="caution">
    <text evidence="2">The sequence shown here is derived from an EMBL/GenBank/DDBJ whole genome shotgun (WGS) entry which is preliminary data.</text>
</comment>
<organism evidence="2 3">
    <name type="scientific">Endocarpon pusillum</name>
    <dbReference type="NCBI Taxonomy" id="364733"/>
    <lineage>
        <taxon>Eukaryota</taxon>
        <taxon>Fungi</taxon>
        <taxon>Dikarya</taxon>
        <taxon>Ascomycota</taxon>
        <taxon>Pezizomycotina</taxon>
        <taxon>Eurotiomycetes</taxon>
        <taxon>Chaetothyriomycetidae</taxon>
        <taxon>Verrucariales</taxon>
        <taxon>Verrucariaceae</taxon>
        <taxon>Endocarpon</taxon>
    </lineage>
</organism>
<keyword evidence="1" id="KW-0812">Transmembrane</keyword>
<sequence>MIRDDYNKSVTPSRQLPADWPGYTNVQSLVAMAIPLFIFASTVCRFINDRKCGQPKDQLTKILKYETRSQASKLDATYLPVLEQLLARVTSSERRRLEDEFQQVIRSIVILVSPLSATALDRLLGVPKGTIDSKTDLLHSVLSIPFQPDHPIRLLHLSFRDFLVDSEKREMNPFWVDEAYAHNKLATQCLDLLSTGDNLKKDICNLRTPKRPRSDIDRQTIDSHLPPDIQYAC</sequence>
<dbReference type="OrthoDB" id="674604at2759"/>
<dbReference type="Proteomes" id="UP000606974">
    <property type="component" value="Unassembled WGS sequence"/>
</dbReference>
<reference evidence="2" key="1">
    <citation type="submission" date="2020-02" db="EMBL/GenBank/DDBJ databases">
        <authorList>
            <person name="Palmer J.M."/>
        </authorList>
    </citation>
    <scope>NUCLEOTIDE SEQUENCE</scope>
    <source>
        <strain evidence="2">EPUS1.4</strain>
        <tissue evidence="2">Thallus</tissue>
    </source>
</reference>
<gene>
    <name evidence="2" type="ORF">GJ744_011512</name>
</gene>
<name>A0A8H7E3F0_9EURO</name>
<feature type="transmembrane region" description="Helical" evidence="1">
    <location>
        <begin position="26"/>
        <end position="47"/>
    </location>
</feature>
<accession>A0A8H7E3F0</accession>
<dbReference type="AlphaFoldDB" id="A0A8H7E3F0"/>
<evidence type="ECO:0000256" key="1">
    <source>
        <dbReference type="SAM" id="Phobius"/>
    </source>
</evidence>
<protein>
    <submittedName>
        <fullName evidence="2">Uncharacterized protein</fullName>
    </submittedName>
</protein>
<evidence type="ECO:0000313" key="3">
    <source>
        <dbReference type="Proteomes" id="UP000606974"/>
    </source>
</evidence>
<proteinExistence type="predicted"/>